<dbReference type="Pfam" id="PF01565">
    <property type="entry name" value="FAD_binding_4"/>
    <property type="match status" value="1"/>
</dbReference>
<dbReference type="InterPro" id="IPR016164">
    <property type="entry name" value="FAD-linked_Oxase-like_C"/>
</dbReference>
<dbReference type="InterPro" id="IPR004113">
    <property type="entry name" value="FAD-bd_oxidored_4_C"/>
</dbReference>
<reference evidence="6 7" key="1">
    <citation type="submission" date="2017-02" db="EMBL/GenBank/DDBJ databases">
        <authorList>
            <person name="Peterson S.W."/>
        </authorList>
    </citation>
    <scope>NUCLEOTIDE SEQUENCE [LARGE SCALE GENOMIC DNA]</scope>
    <source>
        <strain evidence="6 7">DSM 18034</strain>
    </source>
</reference>
<organism evidence="6 7">
    <name type="scientific">Desulfobaculum bizertense DSM 18034</name>
    <dbReference type="NCBI Taxonomy" id="1121442"/>
    <lineage>
        <taxon>Bacteria</taxon>
        <taxon>Pseudomonadati</taxon>
        <taxon>Thermodesulfobacteriota</taxon>
        <taxon>Desulfovibrionia</taxon>
        <taxon>Desulfovibrionales</taxon>
        <taxon>Desulfovibrionaceae</taxon>
        <taxon>Desulfobaculum</taxon>
    </lineage>
</organism>
<evidence type="ECO:0000313" key="7">
    <source>
        <dbReference type="Proteomes" id="UP000189733"/>
    </source>
</evidence>
<comment type="cofactor">
    <cofactor evidence="1">
        <name>FAD</name>
        <dbReference type="ChEBI" id="CHEBI:57692"/>
    </cofactor>
</comment>
<dbReference type="InterPro" id="IPR036318">
    <property type="entry name" value="FAD-bd_PCMH-like_sf"/>
</dbReference>
<dbReference type="OrthoDB" id="9811557at2"/>
<keyword evidence="4" id="KW-0560">Oxidoreductase</keyword>
<dbReference type="PROSITE" id="PS51387">
    <property type="entry name" value="FAD_PCMH"/>
    <property type="match status" value="1"/>
</dbReference>
<gene>
    <name evidence="6" type="ORF">SAMN02745702_00360</name>
</gene>
<dbReference type="Proteomes" id="UP000189733">
    <property type="component" value="Unassembled WGS sequence"/>
</dbReference>
<dbReference type="PANTHER" id="PTHR42934:SF2">
    <property type="entry name" value="GLYCOLATE OXIDASE SUBUNIT GLCD"/>
    <property type="match status" value="1"/>
</dbReference>
<keyword evidence="7" id="KW-1185">Reference proteome</keyword>
<dbReference type="Gene3D" id="1.10.45.10">
    <property type="entry name" value="Vanillyl-alcohol Oxidase, Chain A, domain 4"/>
    <property type="match status" value="1"/>
</dbReference>
<accession>A0A1T4VI27</accession>
<dbReference type="GO" id="GO:0071949">
    <property type="term" value="F:FAD binding"/>
    <property type="evidence" value="ECO:0007669"/>
    <property type="project" value="InterPro"/>
</dbReference>
<dbReference type="PANTHER" id="PTHR42934">
    <property type="entry name" value="GLYCOLATE OXIDASE SUBUNIT GLCD"/>
    <property type="match status" value="1"/>
</dbReference>
<keyword evidence="3" id="KW-0274">FAD</keyword>
<dbReference type="AlphaFoldDB" id="A0A1T4VI27"/>
<dbReference type="Pfam" id="PF02913">
    <property type="entry name" value="FAD-oxidase_C"/>
    <property type="match status" value="1"/>
</dbReference>
<dbReference type="Gene3D" id="3.30.70.2740">
    <property type="match status" value="1"/>
</dbReference>
<sequence length="455" mass="48715">MLSSAQQSFLSGIFSEEDISFSPEEICAYGGDSSRLFAMPWAVVQPRNVEQVQELLQFAHAERIPLFPRSRGTNVVGACVPQGGGIVVSSLNLNAIRDISPTDFVAVAEPGVVTAKLQSACAAKSLFYPPDPASHRISTIGGNVSTNAGGMRAVKYGVTRDYVLGLKAVLPGGQLIECGGRTHKNVVGLDLTRLFVGSEGTLGFITELELKLLPLPQQTASVLVGFSSLEAALHAASEVFRAGILPVAMEFMAREVLEALSAVTTAPWPEATRAVLLLKLDGSEEVLPLELARLSRVLELCSPSFLATGQGADEEALWEVRRLINPASFTVAPDKMSDDVTVPRGRVVEAVAGIREAAARHKLVTLVFGHLGDGNLHVNVMYDKTAGQLPVAKALKDDVLKVVLGCGGTMSGEHGVGMTKYPYFNRQIGPVERQLMRRIKADFDPRNIMNPGKAY</sequence>
<dbReference type="GO" id="GO:0016491">
    <property type="term" value="F:oxidoreductase activity"/>
    <property type="evidence" value="ECO:0007669"/>
    <property type="project" value="UniProtKB-KW"/>
</dbReference>
<dbReference type="EMBL" id="FUYA01000001">
    <property type="protein sequence ID" value="SKA64587.1"/>
    <property type="molecule type" value="Genomic_DNA"/>
</dbReference>
<protein>
    <submittedName>
        <fullName evidence="6">Glycolate oxidase</fullName>
    </submittedName>
</protein>
<dbReference type="InterPro" id="IPR051914">
    <property type="entry name" value="FAD-linked_OxidoTrans_Type4"/>
</dbReference>
<evidence type="ECO:0000256" key="1">
    <source>
        <dbReference type="ARBA" id="ARBA00001974"/>
    </source>
</evidence>
<dbReference type="InterPro" id="IPR016169">
    <property type="entry name" value="FAD-bd_PCMH_sub2"/>
</dbReference>
<proteinExistence type="predicted"/>
<dbReference type="RefSeq" id="WP_078683673.1">
    <property type="nucleotide sequence ID" value="NZ_FUYA01000001.1"/>
</dbReference>
<dbReference type="InterPro" id="IPR016166">
    <property type="entry name" value="FAD-bd_PCMH"/>
</dbReference>
<dbReference type="InterPro" id="IPR006094">
    <property type="entry name" value="Oxid_FAD_bind_N"/>
</dbReference>
<name>A0A1T4VI27_9BACT</name>
<evidence type="ECO:0000256" key="4">
    <source>
        <dbReference type="ARBA" id="ARBA00023002"/>
    </source>
</evidence>
<dbReference type="SUPFAM" id="SSF55103">
    <property type="entry name" value="FAD-linked oxidases, C-terminal domain"/>
    <property type="match status" value="1"/>
</dbReference>
<dbReference type="SUPFAM" id="SSF56176">
    <property type="entry name" value="FAD-binding/transporter-associated domain-like"/>
    <property type="match status" value="1"/>
</dbReference>
<evidence type="ECO:0000259" key="5">
    <source>
        <dbReference type="PROSITE" id="PS51387"/>
    </source>
</evidence>
<evidence type="ECO:0000313" key="6">
    <source>
        <dbReference type="EMBL" id="SKA64587.1"/>
    </source>
</evidence>
<feature type="domain" description="FAD-binding PCMH-type" evidence="5">
    <location>
        <begin position="36"/>
        <end position="215"/>
    </location>
</feature>
<dbReference type="STRING" id="1121442.SAMN02745702_00360"/>
<dbReference type="Gene3D" id="3.30.465.10">
    <property type="match status" value="1"/>
</dbReference>
<dbReference type="FunFam" id="1.10.45.10:FF:000001">
    <property type="entry name" value="D-lactate dehydrogenase mitochondrial"/>
    <property type="match status" value="1"/>
</dbReference>
<evidence type="ECO:0000256" key="2">
    <source>
        <dbReference type="ARBA" id="ARBA00022630"/>
    </source>
</evidence>
<dbReference type="InterPro" id="IPR016171">
    <property type="entry name" value="Vanillyl_alc_oxidase_C-sub2"/>
</dbReference>
<keyword evidence="2" id="KW-0285">Flavoprotein</keyword>
<evidence type="ECO:0000256" key="3">
    <source>
        <dbReference type="ARBA" id="ARBA00022827"/>
    </source>
</evidence>